<name>A0A7D7QS91_9FLAO</name>
<gene>
    <name evidence="2" type="ORF">H1R16_11180</name>
    <name evidence="1" type="ORF">H2507_04285</name>
</gene>
<accession>A0A7D7QS91</accession>
<dbReference type="PROSITE" id="PS51257">
    <property type="entry name" value="PROKAR_LIPOPROTEIN"/>
    <property type="match status" value="1"/>
</dbReference>
<dbReference type="EMBL" id="JACEUX010000001">
    <property type="protein sequence ID" value="MBA5246383.1"/>
    <property type="molecule type" value="Genomic_DNA"/>
</dbReference>
<reference evidence="4" key="2">
    <citation type="submission" date="2020-07" db="EMBL/GenBank/DDBJ databases">
        <title>Flavobacterium sp. xlx-214.</title>
        <authorList>
            <person name="Yang C."/>
        </authorList>
    </citation>
    <scope>NUCLEOTIDE SEQUENCE [LARGE SCALE GENOMIC DNA]</scope>
    <source>
        <strain evidence="4">CX-624</strain>
    </source>
</reference>
<dbReference type="KEGG" id="cbau:H1R16_11180"/>
<protein>
    <recommendedName>
        <fullName evidence="5">Lipoprotein</fullName>
    </recommendedName>
</protein>
<dbReference type="RefSeq" id="WP_181886466.1">
    <property type="nucleotide sequence ID" value="NZ_CP059472.1"/>
</dbReference>
<proteinExistence type="predicted"/>
<keyword evidence="4" id="KW-1185">Reference proteome</keyword>
<evidence type="ECO:0000313" key="1">
    <source>
        <dbReference type="EMBL" id="MBA5246383.1"/>
    </source>
</evidence>
<dbReference type="EMBL" id="CP059472">
    <property type="protein sequence ID" value="QMS98248.1"/>
    <property type="molecule type" value="Genomic_DNA"/>
</dbReference>
<evidence type="ECO:0000313" key="4">
    <source>
        <dbReference type="Proteomes" id="UP000539710"/>
    </source>
</evidence>
<reference evidence="2 3" key="1">
    <citation type="submission" date="2020-07" db="EMBL/GenBank/DDBJ databases">
        <title>Chryseobacterium sp.cx-624.</title>
        <authorList>
            <person name="Yang C."/>
        </authorList>
    </citation>
    <scope>NUCLEOTIDE SEQUENCE [LARGE SCALE GENOMIC DNA]</scope>
    <source>
        <strain evidence="3">cx-624</strain>
        <strain evidence="2">Cx-624</strain>
    </source>
</reference>
<evidence type="ECO:0000313" key="2">
    <source>
        <dbReference type="EMBL" id="QMS98248.1"/>
    </source>
</evidence>
<dbReference type="Proteomes" id="UP000539710">
    <property type="component" value="Unassembled WGS sequence"/>
</dbReference>
<sequence length="217" mass="24934">MKKLLMPIIGVFMLISCEKEAAASGTVQTVGDPAIAKSDTLNLRENETAEIQSASSIKSANDRILNILQQKDYWELGSYIHPEKGVRFTMYAYVRPDKDKVFSLADYRRYINTEVKFTFGEKDGSGDLYVATLKTYLDKWVYKRDFATGTYYENTFRGTGNSLNNLKEIYPALNFTENYIEGSQKYGGMDWNALRLVFEEFNGRYYLVAVINDEWTI</sequence>
<evidence type="ECO:0008006" key="5">
    <source>
        <dbReference type="Google" id="ProtNLM"/>
    </source>
</evidence>
<dbReference type="Proteomes" id="UP000515349">
    <property type="component" value="Chromosome"/>
</dbReference>
<reference evidence="1" key="3">
    <citation type="submission" date="2020-07" db="EMBL/GenBank/DDBJ databases">
        <authorList>
            <person name="Yang C."/>
        </authorList>
    </citation>
    <scope>NUCLEOTIDE SEQUENCE</scope>
    <source>
        <strain evidence="1">Cx-624</strain>
    </source>
</reference>
<organism evidence="2 3">
    <name type="scientific">Marnyiella aurantia</name>
    <dbReference type="NCBI Taxonomy" id="2758037"/>
    <lineage>
        <taxon>Bacteria</taxon>
        <taxon>Pseudomonadati</taxon>
        <taxon>Bacteroidota</taxon>
        <taxon>Flavobacteriia</taxon>
        <taxon>Flavobacteriales</taxon>
        <taxon>Weeksellaceae</taxon>
        <taxon>Marnyiella</taxon>
    </lineage>
</organism>
<dbReference type="AlphaFoldDB" id="A0A7D7QS91"/>
<evidence type="ECO:0000313" key="3">
    <source>
        <dbReference type="Proteomes" id="UP000515349"/>
    </source>
</evidence>